<feature type="domain" description="AAA-ATPase-like" evidence="1">
    <location>
        <begin position="10"/>
        <end position="45"/>
    </location>
</feature>
<gene>
    <name evidence="2" type="ORF">J5V48_09235</name>
</gene>
<evidence type="ECO:0000313" key="3">
    <source>
        <dbReference type="Proteomes" id="UP000731465"/>
    </source>
</evidence>
<reference evidence="2 3" key="1">
    <citation type="submission" date="2021-03" db="EMBL/GenBank/DDBJ databases">
        <title>Succinivibrio sp. nov. isolated from feces of cow.</title>
        <authorList>
            <person name="Choi J.-Y."/>
        </authorList>
    </citation>
    <scope>NUCLEOTIDE SEQUENCE [LARGE SCALE GENOMIC DNA]</scope>
    <source>
        <strain evidence="2 3">AGMB01872</strain>
    </source>
</reference>
<evidence type="ECO:0000259" key="1">
    <source>
        <dbReference type="Pfam" id="PF09820"/>
    </source>
</evidence>
<evidence type="ECO:0000313" key="2">
    <source>
        <dbReference type="EMBL" id="MBW7571075.1"/>
    </source>
</evidence>
<dbReference type="Proteomes" id="UP000731465">
    <property type="component" value="Unassembled WGS sequence"/>
</dbReference>
<dbReference type="Pfam" id="PF09820">
    <property type="entry name" value="AAA-ATPase_like"/>
    <property type="match status" value="1"/>
</dbReference>
<dbReference type="RefSeq" id="WP_219938305.1">
    <property type="nucleotide sequence ID" value="NZ_JAGFNY010000050.1"/>
</dbReference>
<protein>
    <submittedName>
        <fullName evidence="2">AAA family ATPase</fullName>
    </submittedName>
</protein>
<proteinExistence type="predicted"/>
<organism evidence="2 3">
    <name type="scientific">Succinivibrio faecicola</name>
    <dbReference type="NCBI Taxonomy" id="2820300"/>
    <lineage>
        <taxon>Bacteria</taxon>
        <taxon>Pseudomonadati</taxon>
        <taxon>Pseudomonadota</taxon>
        <taxon>Gammaproteobacteria</taxon>
        <taxon>Aeromonadales</taxon>
        <taxon>Succinivibrionaceae</taxon>
        <taxon>Succinivibrio</taxon>
    </lineage>
</organism>
<accession>A0ABS7DIE0</accession>
<comment type="caution">
    <text evidence="2">The sequence shown here is derived from an EMBL/GenBank/DDBJ whole genome shotgun (WGS) entry which is preliminary data.</text>
</comment>
<dbReference type="EMBL" id="JAGFNY010000050">
    <property type="protein sequence ID" value="MBW7571075.1"/>
    <property type="molecule type" value="Genomic_DNA"/>
</dbReference>
<name>A0ABS7DIE0_9GAMM</name>
<keyword evidence="3" id="KW-1185">Reference proteome</keyword>
<feature type="non-terminal residue" evidence="2">
    <location>
        <position position="47"/>
    </location>
</feature>
<sequence length="47" mass="5441">MSDKCFKQLPIGNEDFSYIIQNGGYYIDKTSYIKKVFTNLSPVILFT</sequence>
<dbReference type="InterPro" id="IPR018631">
    <property type="entry name" value="AAA-ATPase-like_dom"/>
</dbReference>